<comment type="caution">
    <text evidence="2">The sequence shown here is derived from an EMBL/GenBank/DDBJ whole genome shotgun (WGS) entry which is preliminary data.</text>
</comment>
<dbReference type="Gene3D" id="3.40.50.150">
    <property type="entry name" value="Vaccinia Virus protein VP39"/>
    <property type="match status" value="1"/>
</dbReference>
<dbReference type="PANTHER" id="PTHR24422">
    <property type="entry name" value="CHEMOTAXIS PROTEIN METHYLTRANSFERASE"/>
    <property type="match status" value="1"/>
</dbReference>
<dbReference type="SUPFAM" id="SSF53335">
    <property type="entry name" value="S-adenosyl-L-methionine-dependent methyltransferases"/>
    <property type="match status" value="1"/>
</dbReference>
<evidence type="ECO:0000259" key="1">
    <source>
        <dbReference type="PROSITE" id="PS50123"/>
    </source>
</evidence>
<feature type="domain" description="CheR-type methyltransferase" evidence="1">
    <location>
        <begin position="10"/>
        <end position="255"/>
    </location>
</feature>
<dbReference type="Pfam" id="PF01739">
    <property type="entry name" value="CheR"/>
    <property type="match status" value="1"/>
</dbReference>
<dbReference type="GO" id="GO:0008757">
    <property type="term" value="F:S-adenosylmethionine-dependent methyltransferase activity"/>
    <property type="evidence" value="ECO:0007669"/>
    <property type="project" value="InterPro"/>
</dbReference>
<gene>
    <name evidence="2" type="ORF">GCM10007301_42780</name>
</gene>
<reference evidence="2" key="2">
    <citation type="submission" date="2020-09" db="EMBL/GenBank/DDBJ databases">
        <authorList>
            <person name="Sun Q."/>
            <person name="Sedlacek I."/>
        </authorList>
    </citation>
    <scope>NUCLEOTIDE SEQUENCE</scope>
    <source>
        <strain evidence="2">CCM 7897</strain>
    </source>
</reference>
<organism evidence="2 3">
    <name type="scientific">Azorhizobium oxalatiphilum</name>
    <dbReference type="NCBI Taxonomy" id="980631"/>
    <lineage>
        <taxon>Bacteria</taxon>
        <taxon>Pseudomonadati</taxon>
        <taxon>Pseudomonadota</taxon>
        <taxon>Alphaproteobacteria</taxon>
        <taxon>Hyphomicrobiales</taxon>
        <taxon>Xanthobacteraceae</taxon>
        <taxon>Azorhizobium</taxon>
    </lineage>
</organism>
<dbReference type="EMBL" id="BMCT01000007">
    <property type="protein sequence ID" value="GGF78231.1"/>
    <property type="molecule type" value="Genomic_DNA"/>
</dbReference>
<dbReference type="InterPro" id="IPR022641">
    <property type="entry name" value="CheR_N"/>
</dbReference>
<dbReference type="PRINTS" id="PR00996">
    <property type="entry name" value="CHERMTFRASE"/>
</dbReference>
<dbReference type="SUPFAM" id="SSF47757">
    <property type="entry name" value="Chemotaxis receptor methyltransferase CheR, N-terminal domain"/>
    <property type="match status" value="1"/>
</dbReference>
<dbReference type="PANTHER" id="PTHR24422:SF8">
    <property type="entry name" value="CHEMOTAXIS PROTEIN"/>
    <property type="match status" value="1"/>
</dbReference>
<reference evidence="2" key="1">
    <citation type="journal article" date="2014" name="Int. J. Syst. Evol. Microbiol.">
        <title>Complete genome sequence of Corynebacterium casei LMG S-19264T (=DSM 44701T), isolated from a smear-ripened cheese.</title>
        <authorList>
            <consortium name="US DOE Joint Genome Institute (JGI-PGF)"/>
            <person name="Walter F."/>
            <person name="Albersmeier A."/>
            <person name="Kalinowski J."/>
            <person name="Ruckert C."/>
        </authorList>
    </citation>
    <scope>NUCLEOTIDE SEQUENCE</scope>
    <source>
        <strain evidence="2">CCM 7897</strain>
    </source>
</reference>
<accession>A0A917FGS4</accession>
<dbReference type="SMART" id="SM00138">
    <property type="entry name" value="MeTrc"/>
    <property type="match status" value="1"/>
</dbReference>
<keyword evidence="3" id="KW-1185">Reference proteome</keyword>
<evidence type="ECO:0000313" key="3">
    <source>
        <dbReference type="Proteomes" id="UP000606044"/>
    </source>
</evidence>
<sequence length="280" mass="31562">MSPETDPALLEELEVDLFVEVLHRRYGYDFRDYGRASLTRRIRNLVSQQGEQSIADLAARVLHQPERIGDVIAGLSVPVSEFFRDPSVFLALREVVLPALSTYSQITIWQAGCARGEEVYSLAILLTEAGLYDRTHIFATDISDAALASAKEGIYPSEDLRDAARRYLAGGGTHTLSDYYHARYDRAKMDQRLISRVTFANHNLVTDEVFCEAHLILCRNVLIYFTDVLQDRVLGKFATSLVRGGFLCVGTRENLQFSPAAQKFHAIDIKAQLYRLQGKR</sequence>
<proteinExistence type="predicted"/>
<dbReference type="PROSITE" id="PS50123">
    <property type="entry name" value="CHER"/>
    <property type="match status" value="1"/>
</dbReference>
<dbReference type="InterPro" id="IPR050903">
    <property type="entry name" value="Bact_Chemotaxis_MeTrfase"/>
</dbReference>
<name>A0A917FGS4_9HYPH</name>
<dbReference type="Proteomes" id="UP000606044">
    <property type="component" value="Unassembled WGS sequence"/>
</dbReference>
<evidence type="ECO:0000313" key="2">
    <source>
        <dbReference type="EMBL" id="GGF78231.1"/>
    </source>
</evidence>
<dbReference type="InterPro" id="IPR022642">
    <property type="entry name" value="CheR_C"/>
</dbReference>
<dbReference type="AlphaFoldDB" id="A0A917FGS4"/>
<dbReference type="Pfam" id="PF03705">
    <property type="entry name" value="CheR_N"/>
    <property type="match status" value="1"/>
</dbReference>
<dbReference type="InterPro" id="IPR000780">
    <property type="entry name" value="CheR_MeTrfase"/>
</dbReference>
<protein>
    <submittedName>
        <fullName evidence="2">Chemotaxis protein CheR</fullName>
    </submittedName>
</protein>
<dbReference type="InterPro" id="IPR029063">
    <property type="entry name" value="SAM-dependent_MTases_sf"/>
</dbReference>